<dbReference type="InterPro" id="IPR010935">
    <property type="entry name" value="SMC_hinge"/>
</dbReference>
<dbReference type="Gene3D" id="1.20.1060.20">
    <property type="match status" value="1"/>
</dbReference>
<keyword evidence="7 11" id="KW-0175">Coiled coil</keyword>
<dbReference type="CDD" id="cd03275">
    <property type="entry name" value="ABC_SMC1_euk"/>
    <property type="match status" value="2"/>
</dbReference>
<dbReference type="PANTHER" id="PTHR18937:SF12">
    <property type="entry name" value="STRUCTURAL MAINTENANCE OF CHROMOSOMES PROTEIN"/>
    <property type="match status" value="1"/>
</dbReference>
<keyword evidence="14" id="KW-1185">Reference proteome</keyword>
<proteinExistence type="inferred from homology"/>
<dbReference type="SMART" id="SM00968">
    <property type="entry name" value="SMC_hinge"/>
    <property type="match status" value="1"/>
</dbReference>
<dbReference type="Pfam" id="PF02463">
    <property type="entry name" value="SMC_N"/>
    <property type="match status" value="1"/>
</dbReference>
<evidence type="ECO:0000256" key="9">
    <source>
        <dbReference type="ARBA" id="ARBA00023306"/>
    </source>
</evidence>
<feature type="coiled-coil region" evidence="11">
    <location>
        <begin position="833"/>
        <end position="944"/>
    </location>
</feature>
<evidence type="ECO:0000256" key="7">
    <source>
        <dbReference type="ARBA" id="ARBA00023054"/>
    </source>
</evidence>
<comment type="caution">
    <text evidence="13">The sequence shown here is derived from an EMBL/GenBank/DDBJ whole genome shotgun (WGS) entry which is preliminary data.</text>
</comment>
<comment type="similarity">
    <text evidence="3">Belongs to the SMC family. SMC1 subfamily.</text>
</comment>
<evidence type="ECO:0000313" key="13">
    <source>
        <dbReference type="EMBL" id="KAF7730853.1"/>
    </source>
</evidence>
<dbReference type="Gene3D" id="1.10.287.1490">
    <property type="match status" value="1"/>
</dbReference>
<dbReference type="Proteomes" id="UP000605846">
    <property type="component" value="Unassembled WGS sequence"/>
</dbReference>
<keyword evidence="8 10" id="KW-0539">Nucleus</keyword>
<evidence type="ECO:0000256" key="11">
    <source>
        <dbReference type="SAM" id="Coils"/>
    </source>
</evidence>
<dbReference type="GO" id="GO:0051301">
    <property type="term" value="P:cell division"/>
    <property type="evidence" value="ECO:0007669"/>
    <property type="project" value="UniProtKB-KW"/>
</dbReference>
<dbReference type="Gene3D" id="3.40.50.300">
    <property type="entry name" value="P-loop containing nucleotide triphosphate hydrolases"/>
    <property type="match status" value="2"/>
</dbReference>
<dbReference type="InterPro" id="IPR024704">
    <property type="entry name" value="SMC"/>
</dbReference>
<evidence type="ECO:0000256" key="6">
    <source>
        <dbReference type="ARBA" id="ARBA00022776"/>
    </source>
</evidence>
<gene>
    <name evidence="13" type="primary">SMC1</name>
    <name evidence="13" type="ORF">EC973_001371</name>
</gene>
<feature type="domain" description="SMC hinge" evidence="12">
    <location>
        <begin position="524"/>
        <end position="640"/>
    </location>
</feature>
<keyword evidence="5" id="KW-0132">Cell division</keyword>
<dbReference type="PANTHER" id="PTHR18937">
    <property type="entry name" value="STRUCTURAL MAINTENANCE OF CHROMOSOMES SMC FAMILY MEMBER"/>
    <property type="match status" value="1"/>
</dbReference>
<dbReference type="InterPro" id="IPR003395">
    <property type="entry name" value="RecF/RecN/SMC_N"/>
</dbReference>
<dbReference type="PIRSF" id="PIRSF005719">
    <property type="entry name" value="SMC"/>
    <property type="match status" value="1"/>
</dbReference>
<evidence type="ECO:0000256" key="8">
    <source>
        <dbReference type="ARBA" id="ARBA00023242"/>
    </source>
</evidence>
<evidence type="ECO:0000256" key="3">
    <source>
        <dbReference type="ARBA" id="ARBA00005597"/>
    </source>
</evidence>
<dbReference type="SUPFAM" id="SSF75553">
    <property type="entry name" value="Smc hinge domain"/>
    <property type="match status" value="1"/>
</dbReference>
<dbReference type="GO" id="GO:0003677">
    <property type="term" value="F:DNA binding"/>
    <property type="evidence" value="ECO:0007669"/>
    <property type="project" value="TreeGrafter"/>
</dbReference>
<dbReference type="GO" id="GO:0005524">
    <property type="term" value="F:ATP binding"/>
    <property type="evidence" value="ECO:0007669"/>
    <property type="project" value="InterPro"/>
</dbReference>
<feature type="coiled-coil region" evidence="11">
    <location>
        <begin position="1040"/>
        <end position="1081"/>
    </location>
</feature>
<dbReference type="InterPro" id="IPR036277">
    <property type="entry name" value="SMC_hinge_sf"/>
</dbReference>
<evidence type="ECO:0000256" key="10">
    <source>
        <dbReference type="PIRNR" id="PIRNR005719"/>
    </source>
</evidence>
<comment type="subcellular location">
    <subcellularLocation>
        <location evidence="2">Chromosome</location>
    </subcellularLocation>
    <subcellularLocation>
        <location evidence="1 10">Nucleus</location>
    </subcellularLocation>
</comment>
<sequence>MGRLIRIEVENFKSYKGHQIIGPFHKFTSVIGPNGSGKSNLMDAISFVLGVHSAHLRSQNLKDMIYRSSALQQTDDNNANGINSSRSPRSAFVMAVYENDQGNEVTFKRIARQTGQSEYYINNVQVPYSEYNQALEKENILVKAKNFLVFQGDVEYVASQDPKELTRLIEQISGSWEFKEEYDRLKQEQERAIEKSAHAFNKKKNTAAEIKVYQAQKADAEKFEALADERRQLVVQYLLWKLYHVEQKTQSLMDEANGKKIAANGATDDQHSLEEKFKEARKQSALIHRERTKQELQTKKIKADLDEQRPALISITEKIVYLEKKLAQTKQNGERVKRDHDKQTEVVSTLESDLEKLGKVQQDYEASLPASGLTSGPVLTSEQIAEYEACKQQVSIRSVDETAQLQKLQRQQKLEYENVQHKKSKLDELKNRLSQLAEDKRQTTEDGNTLTADFEETTRQLEARRQQLVSLEQERKTVHQKEVELNEKLQETLNKLLEAKTEQRESDKEARFRESLAMMKQVFPGVHGKLADLCRPTQRKYDEALAVVLGRNMDAIVVDDQKTAIECIQYMREQRVGSSTFLPLNTLRVPQINDRFRNHTRGARLAFDIINYEKQYEPVIQFVCGNALVCDNIKIAKQICYEKKEDVRAITLDGTVIHRSGLITGGRSGVQGPKQWSQRDVEGLTRTRDKLLAELSELSKYKRMGSAEEIARSDCVGLEKQLAVLQDEIVRMDNSLAAETTLERKLVGIEEEGQHVQQEVLSGDQAYQEAKAKLDEVETVVEQIKQAISVVEDQVFADFCAKIGIINIREYEKQNFGLPQEVMEKRNQFSSQRSRLEAQLSFEREQLKELSDRLEKLEKMYANDTASLTQTQKEKTDLNNNIQKLKDDFERLNAELEQQRNMESEKQQEVNQLRRDLENKGKDVENYLKEMAKFETEVEKMHSERVAIFRKCKLEDIELPLLHGSMDDILMEDTHERVDDSSAMEVDESQRSIRSTDWMVEVDFSRLGSEQRAEGGTNLEREFQEEIKRRSEELDQMAPNLKAIDRLEGIEQQAKEHEEEFNAARKEAKEAKERFALVRQKRYKRFYDAFSHISERIDQVYKDLTKSRIYPLGGTAYLTLEDTDEPYLEGIKYHAMPPTKRFRDMEKLSGGEKSVAALALLFAIHSYQPSPFFVLDEVDAALDNSNVAMVANYIREHCSNQFQFIVISLKNTLYEKAESLVGIYRDQEINSSKTLTLMLEQYQS</sequence>
<dbReference type="GO" id="GO:0007062">
    <property type="term" value="P:sister chromatid cohesion"/>
    <property type="evidence" value="ECO:0007669"/>
    <property type="project" value="InterPro"/>
</dbReference>
<dbReference type="InterPro" id="IPR028468">
    <property type="entry name" value="Smc1_ABC"/>
</dbReference>
<dbReference type="InterPro" id="IPR027417">
    <property type="entry name" value="P-loop_NTPase"/>
</dbReference>
<evidence type="ECO:0000256" key="2">
    <source>
        <dbReference type="ARBA" id="ARBA00004286"/>
    </source>
</evidence>
<dbReference type="SUPFAM" id="SSF52540">
    <property type="entry name" value="P-loop containing nucleoside triphosphate hydrolases"/>
    <property type="match status" value="2"/>
</dbReference>
<keyword evidence="6" id="KW-0498">Mitosis</keyword>
<dbReference type="Gene3D" id="3.30.70.1620">
    <property type="match status" value="1"/>
</dbReference>
<keyword evidence="4" id="KW-0158">Chromosome</keyword>
<keyword evidence="9" id="KW-0131">Cell cycle</keyword>
<dbReference type="EMBL" id="JABAYA010000013">
    <property type="protein sequence ID" value="KAF7730853.1"/>
    <property type="molecule type" value="Genomic_DNA"/>
</dbReference>
<evidence type="ECO:0000256" key="4">
    <source>
        <dbReference type="ARBA" id="ARBA00022454"/>
    </source>
</evidence>
<dbReference type="OrthoDB" id="5575062at2759"/>
<dbReference type="Pfam" id="PF06470">
    <property type="entry name" value="SMC_hinge"/>
    <property type="match status" value="1"/>
</dbReference>
<accession>A0A8H7BY76</accession>
<evidence type="ECO:0000313" key="14">
    <source>
        <dbReference type="Proteomes" id="UP000605846"/>
    </source>
</evidence>
<feature type="coiled-coil region" evidence="11">
    <location>
        <begin position="419"/>
        <end position="506"/>
    </location>
</feature>
<organism evidence="13 14">
    <name type="scientific">Apophysomyces ossiformis</name>
    <dbReference type="NCBI Taxonomy" id="679940"/>
    <lineage>
        <taxon>Eukaryota</taxon>
        <taxon>Fungi</taxon>
        <taxon>Fungi incertae sedis</taxon>
        <taxon>Mucoromycota</taxon>
        <taxon>Mucoromycotina</taxon>
        <taxon>Mucoromycetes</taxon>
        <taxon>Mucorales</taxon>
        <taxon>Mucorineae</taxon>
        <taxon>Mucoraceae</taxon>
        <taxon>Apophysomyces</taxon>
    </lineage>
</organism>
<feature type="coiled-coil region" evidence="11">
    <location>
        <begin position="767"/>
        <end position="794"/>
    </location>
</feature>
<protein>
    <recommendedName>
        <fullName evidence="10">Structural maintenance of chromosomes protein</fullName>
    </recommendedName>
</protein>
<evidence type="ECO:0000256" key="5">
    <source>
        <dbReference type="ARBA" id="ARBA00022618"/>
    </source>
</evidence>
<evidence type="ECO:0000259" key="12">
    <source>
        <dbReference type="SMART" id="SM00968"/>
    </source>
</evidence>
<dbReference type="GO" id="GO:0016887">
    <property type="term" value="F:ATP hydrolysis activity"/>
    <property type="evidence" value="ECO:0007669"/>
    <property type="project" value="InterPro"/>
</dbReference>
<name>A0A8H7BY76_9FUNG</name>
<dbReference type="GO" id="GO:0008278">
    <property type="term" value="C:cohesin complex"/>
    <property type="evidence" value="ECO:0007669"/>
    <property type="project" value="InterPro"/>
</dbReference>
<dbReference type="AlphaFoldDB" id="A0A8H7BY76"/>
<dbReference type="GO" id="GO:0005634">
    <property type="term" value="C:nucleus"/>
    <property type="evidence" value="ECO:0007669"/>
    <property type="project" value="UniProtKB-SubCell"/>
</dbReference>
<evidence type="ECO:0000256" key="1">
    <source>
        <dbReference type="ARBA" id="ARBA00004123"/>
    </source>
</evidence>
<reference evidence="13" key="1">
    <citation type="submission" date="2020-01" db="EMBL/GenBank/DDBJ databases">
        <title>Genome Sequencing of Three Apophysomyces-Like Fungal Strains Confirms a Novel Fungal Genus in the Mucoromycota with divergent Burkholderia-like Endosymbiotic Bacteria.</title>
        <authorList>
            <person name="Stajich J.E."/>
            <person name="Macias A.M."/>
            <person name="Carter-House D."/>
            <person name="Lovett B."/>
            <person name="Kasson L.R."/>
            <person name="Berry K."/>
            <person name="Grigoriev I."/>
            <person name="Chang Y."/>
            <person name="Spatafora J."/>
            <person name="Kasson M.T."/>
        </authorList>
    </citation>
    <scope>NUCLEOTIDE SEQUENCE</scope>
    <source>
        <strain evidence="13">NRRL A-21654</strain>
    </source>
</reference>